<reference evidence="6 7" key="1">
    <citation type="submission" date="2024-09" db="EMBL/GenBank/DDBJ databases">
        <authorList>
            <person name="Sun Q."/>
            <person name="Mori K."/>
        </authorList>
    </citation>
    <scope>NUCLEOTIDE SEQUENCE [LARGE SCALE GENOMIC DNA]</scope>
    <source>
        <strain evidence="6 7">TBRC 2205</strain>
    </source>
</reference>
<feature type="transmembrane region" description="Helical" evidence="4">
    <location>
        <begin position="139"/>
        <end position="160"/>
    </location>
</feature>
<evidence type="ECO:0000259" key="5">
    <source>
        <dbReference type="SMART" id="SM00822"/>
    </source>
</evidence>
<dbReference type="SMART" id="SM00822">
    <property type="entry name" value="PKS_KR"/>
    <property type="match status" value="1"/>
</dbReference>
<feature type="domain" description="Ketoreductase" evidence="5">
    <location>
        <begin position="14"/>
        <end position="192"/>
    </location>
</feature>
<gene>
    <name evidence="6" type="ORF">ACFFHU_13700</name>
</gene>
<keyword evidence="4" id="KW-1133">Transmembrane helix</keyword>
<proteinExistence type="inferred from homology"/>
<dbReference type="Gene3D" id="3.40.50.720">
    <property type="entry name" value="NAD(P)-binding Rossmann-like Domain"/>
    <property type="match status" value="1"/>
</dbReference>
<evidence type="ECO:0000313" key="7">
    <source>
        <dbReference type="Proteomes" id="UP001589894"/>
    </source>
</evidence>
<evidence type="ECO:0000313" key="6">
    <source>
        <dbReference type="EMBL" id="MFC0565185.1"/>
    </source>
</evidence>
<dbReference type="PANTHER" id="PTHR42760:SF133">
    <property type="entry name" value="3-OXOACYL-[ACYL-CARRIER-PROTEIN] REDUCTASE"/>
    <property type="match status" value="1"/>
</dbReference>
<sequence>MTEIAPAATAGTPRNALVTGGNRGIGAAVCALLHRLGYRVMLAARDGVAAQQAAAAIAPDVVPVTLDVTDAGSVCRAREVCGPVDVLVNNAGVLLDDGAPPSGVDLSLVRRTLAVNALGSWQVCQVFVPDMVSRGWGRVVMVSSGTGAFSNGLFAGAPAYSVSKAMLNAVTVLLAAELAGTGVLVNAVNPGMVRTRMMPQASRSTTDAAGDVVAAVELPDDGPHGVFLRHGRPSGW</sequence>
<organism evidence="6 7">
    <name type="scientific">Plantactinospora siamensis</name>
    <dbReference type="NCBI Taxonomy" id="555372"/>
    <lineage>
        <taxon>Bacteria</taxon>
        <taxon>Bacillati</taxon>
        <taxon>Actinomycetota</taxon>
        <taxon>Actinomycetes</taxon>
        <taxon>Micromonosporales</taxon>
        <taxon>Micromonosporaceae</taxon>
        <taxon>Plantactinospora</taxon>
    </lineage>
</organism>
<dbReference type="EMBL" id="JBHLUE010000011">
    <property type="protein sequence ID" value="MFC0565185.1"/>
    <property type="molecule type" value="Genomic_DNA"/>
</dbReference>
<keyword evidence="4" id="KW-0472">Membrane</keyword>
<accession>A0ABV6NWQ9</accession>
<dbReference type="PRINTS" id="PR00080">
    <property type="entry name" value="SDRFAMILY"/>
</dbReference>
<feature type="transmembrane region" description="Helical" evidence="4">
    <location>
        <begin position="166"/>
        <end position="188"/>
    </location>
</feature>
<dbReference type="Pfam" id="PF00106">
    <property type="entry name" value="adh_short"/>
    <property type="match status" value="1"/>
</dbReference>
<dbReference type="InterPro" id="IPR057326">
    <property type="entry name" value="KR_dom"/>
</dbReference>
<evidence type="ECO:0000256" key="3">
    <source>
        <dbReference type="RuleBase" id="RU000363"/>
    </source>
</evidence>
<comment type="similarity">
    <text evidence="1 3">Belongs to the short-chain dehydrogenases/reductases (SDR) family.</text>
</comment>
<keyword evidence="7" id="KW-1185">Reference proteome</keyword>
<keyword evidence="2" id="KW-0560">Oxidoreductase</keyword>
<name>A0ABV6NWQ9_9ACTN</name>
<dbReference type="Proteomes" id="UP001589894">
    <property type="component" value="Unassembled WGS sequence"/>
</dbReference>
<dbReference type="RefSeq" id="WP_377338786.1">
    <property type="nucleotide sequence ID" value="NZ_JBHLUE010000011.1"/>
</dbReference>
<dbReference type="SUPFAM" id="SSF51735">
    <property type="entry name" value="NAD(P)-binding Rossmann-fold domains"/>
    <property type="match status" value="1"/>
</dbReference>
<evidence type="ECO:0000256" key="1">
    <source>
        <dbReference type="ARBA" id="ARBA00006484"/>
    </source>
</evidence>
<evidence type="ECO:0000256" key="2">
    <source>
        <dbReference type="ARBA" id="ARBA00023002"/>
    </source>
</evidence>
<keyword evidence="4" id="KW-0812">Transmembrane</keyword>
<evidence type="ECO:0000256" key="4">
    <source>
        <dbReference type="SAM" id="Phobius"/>
    </source>
</evidence>
<protein>
    <submittedName>
        <fullName evidence="6">SDR family NAD(P)-dependent oxidoreductase</fullName>
    </submittedName>
</protein>
<dbReference type="PRINTS" id="PR00081">
    <property type="entry name" value="GDHRDH"/>
</dbReference>
<comment type="caution">
    <text evidence="6">The sequence shown here is derived from an EMBL/GenBank/DDBJ whole genome shotgun (WGS) entry which is preliminary data.</text>
</comment>
<dbReference type="InterPro" id="IPR036291">
    <property type="entry name" value="NAD(P)-bd_dom_sf"/>
</dbReference>
<dbReference type="InterPro" id="IPR002347">
    <property type="entry name" value="SDR_fam"/>
</dbReference>
<dbReference type="PANTHER" id="PTHR42760">
    <property type="entry name" value="SHORT-CHAIN DEHYDROGENASES/REDUCTASES FAMILY MEMBER"/>
    <property type="match status" value="1"/>
</dbReference>